<evidence type="ECO:0000256" key="1">
    <source>
        <dbReference type="ARBA" id="ARBA00023239"/>
    </source>
</evidence>
<name>A0A127A170_9MICC</name>
<dbReference type="PANTHER" id="PTHR30536:SF5">
    <property type="entry name" value="ALTRONATE DEHYDRATASE"/>
    <property type="match status" value="1"/>
</dbReference>
<proteinExistence type="predicted"/>
<dbReference type="GO" id="GO:0019698">
    <property type="term" value="P:D-galacturonate catabolic process"/>
    <property type="evidence" value="ECO:0007669"/>
    <property type="project" value="TreeGrafter"/>
</dbReference>
<dbReference type="CDD" id="cd11613">
    <property type="entry name" value="SAF_AH_GD"/>
    <property type="match status" value="1"/>
</dbReference>
<dbReference type="InterPro" id="IPR052172">
    <property type="entry name" value="UxaA_altronate/galactarate_dh"/>
</dbReference>
<dbReference type="EMBL" id="CP014518">
    <property type="protein sequence ID" value="AMM32856.1"/>
    <property type="molecule type" value="Genomic_DNA"/>
</dbReference>
<dbReference type="SMART" id="SM00858">
    <property type="entry name" value="SAF"/>
    <property type="match status" value="1"/>
</dbReference>
<dbReference type="STRING" id="37927.SA2016_2187"/>
<evidence type="ECO:0000313" key="3">
    <source>
        <dbReference type="EMBL" id="AMM32856.1"/>
    </source>
</evidence>
<dbReference type="KEGG" id="satk:SA2016_2187"/>
<evidence type="ECO:0000313" key="4">
    <source>
        <dbReference type="Proteomes" id="UP000070134"/>
    </source>
</evidence>
<dbReference type="OrthoDB" id="9804574at2"/>
<gene>
    <name evidence="3" type="ORF">SA2016_2187</name>
</gene>
<sequence length="102" mass="10864">MTDASGEPGFLAHYDGDVVAVAVRDLEPGLVEGGYLRGPASVTVELHDPVPLGHKLALADMKAGDDVIEYGLRIGIATEDISRGSYVHIHNVRSARWQNSVA</sequence>
<dbReference type="Gene3D" id="2.30.130.110">
    <property type="match status" value="1"/>
</dbReference>
<dbReference type="Proteomes" id="UP000070134">
    <property type="component" value="Chromosome"/>
</dbReference>
<dbReference type="PANTHER" id="PTHR30536">
    <property type="entry name" value="ALTRONATE/GALACTARATE DEHYDRATASE"/>
    <property type="match status" value="1"/>
</dbReference>
<dbReference type="InterPro" id="IPR044144">
    <property type="entry name" value="SAF_UxaA/GarD"/>
</dbReference>
<accession>A0A127A170</accession>
<protein>
    <submittedName>
        <fullName evidence="3">Putative sulfolactate sulfo-lyase small subunit</fullName>
    </submittedName>
</protein>
<evidence type="ECO:0000259" key="2">
    <source>
        <dbReference type="SMART" id="SM00858"/>
    </source>
</evidence>
<organism evidence="3 4">
    <name type="scientific">Sinomonas atrocyanea</name>
    <dbReference type="NCBI Taxonomy" id="37927"/>
    <lineage>
        <taxon>Bacteria</taxon>
        <taxon>Bacillati</taxon>
        <taxon>Actinomycetota</taxon>
        <taxon>Actinomycetes</taxon>
        <taxon>Micrococcales</taxon>
        <taxon>Micrococcaceae</taxon>
        <taxon>Sinomonas</taxon>
    </lineage>
</organism>
<feature type="domain" description="SAF" evidence="2">
    <location>
        <begin position="17"/>
        <end position="93"/>
    </location>
</feature>
<reference evidence="3 4" key="1">
    <citation type="submission" date="2016-02" db="EMBL/GenBank/DDBJ databases">
        <title>Complete genome of Sinomonas atrocyanea KCTC 3377.</title>
        <authorList>
            <person name="Kim K.M."/>
        </authorList>
    </citation>
    <scope>NUCLEOTIDE SEQUENCE [LARGE SCALE GENOMIC DNA]</scope>
    <source>
        <strain evidence="3 4">KCTC 3377</strain>
    </source>
</reference>
<dbReference type="AlphaFoldDB" id="A0A127A170"/>
<dbReference type="InterPro" id="IPR013974">
    <property type="entry name" value="SAF"/>
</dbReference>
<dbReference type="GO" id="GO:0016829">
    <property type="term" value="F:lyase activity"/>
    <property type="evidence" value="ECO:0007669"/>
    <property type="project" value="UniProtKB-KW"/>
</dbReference>
<dbReference type="RefSeq" id="WP_066497978.1">
    <property type="nucleotide sequence ID" value="NZ_BJMO01000073.1"/>
</dbReference>
<keyword evidence="1 3" id="KW-0456">Lyase</keyword>
<keyword evidence="4" id="KW-1185">Reference proteome</keyword>